<proteinExistence type="predicted"/>
<reference evidence="1" key="1">
    <citation type="submission" date="2017-08" db="EMBL/GenBank/DDBJ databases">
        <title>Genome sequence of Candidatus Hamiltonella defensa from Acyrthosiphon pisum strain MI47.</title>
        <authorList>
            <person name="Patel V.A."/>
            <person name="Chevignon G."/>
            <person name="Russell J.A."/>
            <person name="Oliver K.M."/>
        </authorList>
    </citation>
    <scope>NUCLEOTIDE SEQUENCE</scope>
    <source>
        <strain evidence="1">MI47</strain>
    </source>
</reference>
<organism evidence="1 2">
    <name type="scientific">Candidatus Williamhamiltonella defendens</name>
    <dbReference type="NCBI Taxonomy" id="138072"/>
    <lineage>
        <taxon>Bacteria</taxon>
        <taxon>Pseudomonadati</taxon>
        <taxon>Pseudomonadota</taxon>
        <taxon>Gammaproteobacteria</taxon>
        <taxon>Enterobacterales</taxon>
        <taxon>Enterobacteriaceae</taxon>
        <taxon>aphid secondary symbionts</taxon>
        <taxon>Candidatus Williamhamiltonella</taxon>
    </lineage>
</organism>
<protein>
    <submittedName>
        <fullName evidence="1">Uncharacterized protein</fullName>
    </submittedName>
</protein>
<name>A0AAC9YF43_9ENTR</name>
<accession>A0AAC9YF43</accession>
<dbReference type="EMBL" id="CP022932">
    <property type="protein sequence ID" value="ASV32952.1"/>
    <property type="molecule type" value="Genomic_DNA"/>
</dbReference>
<dbReference type="Proteomes" id="UP000792865">
    <property type="component" value="Chromosome"/>
</dbReference>
<evidence type="ECO:0000313" key="1">
    <source>
        <dbReference type="EMBL" id="ASV32952.1"/>
    </source>
</evidence>
<evidence type="ECO:0000313" key="2">
    <source>
        <dbReference type="Proteomes" id="UP000792865"/>
    </source>
</evidence>
<gene>
    <name evidence="1" type="ORF">CJJ18_01070</name>
</gene>
<sequence>MTEEQSQFAQKCLKKSYFSEDLRGPVP</sequence>
<dbReference type="AlphaFoldDB" id="A0AAC9YF43"/>